<dbReference type="RefSeq" id="WP_377726414.1">
    <property type="nucleotide sequence ID" value="NZ_JBHSEW010000009.1"/>
</dbReference>
<sequence>MQHEGFLVFNKTALFEQEKAEIGKKSDFFLKNARMLRNMAIYAAIVSVICPRPVPGPRPGSGDFALLKGAASDCY</sequence>
<dbReference type="Proteomes" id="UP001595967">
    <property type="component" value="Unassembled WGS sequence"/>
</dbReference>
<comment type="caution">
    <text evidence="1">The sequence shown here is derived from an EMBL/GenBank/DDBJ whole genome shotgun (WGS) entry which is preliminary data.</text>
</comment>
<reference evidence="2" key="1">
    <citation type="journal article" date="2019" name="Int. J. Syst. Evol. Microbiol.">
        <title>The Global Catalogue of Microorganisms (GCM) 10K type strain sequencing project: providing services to taxonomists for standard genome sequencing and annotation.</title>
        <authorList>
            <consortium name="The Broad Institute Genomics Platform"/>
            <consortium name="The Broad Institute Genome Sequencing Center for Infectious Disease"/>
            <person name="Wu L."/>
            <person name="Ma J."/>
        </authorList>
    </citation>
    <scope>NUCLEOTIDE SEQUENCE [LARGE SCALE GENOMIC DNA]</scope>
    <source>
        <strain evidence="2">JCM 11650</strain>
    </source>
</reference>
<gene>
    <name evidence="1" type="ORF">ACFO3A_11350</name>
</gene>
<accession>A0ABV9GX88</accession>
<evidence type="ECO:0000313" key="2">
    <source>
        <dbReference type="Proteomes" id="UP001595967"/>
    </source>
</evidence>
<evidence type="ECO:0000313" key="1">
    <source>
        <dbReference type="EMBL" id="MFC4622808.1"/>
    </source>
</evidence>
<proteinExistence type="predicted"/>
<organism evidence="1 2">
    <name type="scientific">Comamonas nitrativorans</name>
    <dbReference type="NCBI Taxonomy" id="108437"/>
    <lineage>
        <taxon>Bacteria</taxon>
        <taxon>Pseudomonadati</taxon>
        <taxon>Pseudomonadota</taxon>
        <taxon>Betaproteobacteria</taxon>
        <taxon>Burkholderiales</taxon>
        <taxon>Comamonadaceae</taxon>
        <taxon>Comamonas</taxon>
    </lineage>
</organism>
<protein>
    <submittedName>
        <fullName evidence="1">Uncharacterized protein</fullName>
    </submittedName>
</protein>
<dbReference type="EMBL" id="JBHSEW010000009">
    <property type="protein sequence ID" value="MFC4622808.1"/>
    <property type="molecule type" value="Genomic_DNA"/>
</dbReference>
<keyword evidence="2" id="KW-1185">Reference proteome</keyword>
<name>A0ABV9GX88_9BURK</name>